<protein>
    <submittedName>
        <fullName evidence="6">LysR family transcriptional regulator</fullName>
    </submittedName>
</protein>
<evidence type="ECO:0000313" key="6">
    <source>
        <dbReference type="EMBL" id="MBT8765639.1"/>
    </source>
</evidence>
<dbReference type="SUPFAM" id="SSF53850">
    <property type="entry name" value="Periplasmic binding protein-like II"/>
    <property type="match status" value="1"/>
</dbReference>
<reference evidence="6 7" key="1">
    <citation type="submission" date="2021-04" db="EMBL/GenBank/DDBJ databases">
        <title>Pseudomonas boanensis sp. nov., a bacterium isolated from river water used for household purposes in Boane District, Mozambique.</title>
        <authorList>
            <person name="Nicklasson M."/>
            <person name="Martin-Rodriguez A.J."/>
            <person name="Thorell K."/>
            <person name="Neves L."/>
            <person name="Mussagy A."/>
            <person name="Rydberg H.A."/>
            <person name="Hernroth B."/>
            <person name="Svensson-Stadler L."/>
            <person name="Sjoling A."/>
        </authorList>
    </citation>
    <scope>NUCLEOTIDE SEQUENCE [LARGE SCALE GENOMIC DNA]</scope>
    <source>
        <strain evidence="6 7">DB1</strain>
    </source>
</reference>
<evidence type="ECO:0000256" key="3">
    <source>
        <dbReference type="ARBA" id="ARBA00023125"/>
    </source>
</evidence>
<proteinExistence type="inferred from homology"/>
<dbReference type="Pfam" id="PF03466">
    <property type="entry name" value="LysR_substrate"/>
    <property type="match status" value="1"/>
</dbReference>
<dbReference type="EMBL" id="JAGTIS010000002">
    <property type="protein sequence ID" value="MBT8765639.1"/>
    <property type="molecule type" value="Genomic_DNA"/>
</dbReference>
<evidence type="ECO:0000256" key="2">
    <source>
        <dbReference type="ARBA" id="ARBA00023015"/>
    </source>
</evidence>
<sequence>MKFSLVINGIHLANTFNFDLNLLRVLDALLRERNVSRAAERLAPSQPAASNALNRLRELLDDPLLVRVGRAMQPTPRALELEMPIRAALRQIEQSLAGGDAFAPARSQQRFTVEVTDYVELICMPRLLQQLSEEVPGVKIAIRHLSPSLPAASLDTGELDLVPGRFESISTHFVSRRWMSETLRLVARQDHPAVQQAPDLAAFLRLRHLWVHGGQTKGMVDQWLGEQGLAREIVYTTPNYLQAAHIVASTNLAVVLPAQPAHYFARLLPLQVHPLPFALGPFHLDLVSVAQRERDEALQWLIEKVLAIGRM</sequence>
<comment type="similarity">
    <text evidence="1">Belongs to the LysR transcriptional regulatory family.</text>
</comment>
<dbReference type="RefSeq" id="WP_215371678.1">
    <property type="nucleotide sequence ID" value="NZ_JAGTIS010000002.1"/>
</dbReference>
<dbReference type="Gene3D" id="3.40.190.10">
    <property type="entry name" value="Periplasmic binding protein-like II"/>
    <property type="match status" value="2"/>
</dbReference>
<dbReference type="Pfam" id="PF00126">
    <property type="entry name" value="HTH_1"/>
    <property type="match status" value="1"/>
</dbReference>
<dbReference type="PANTHER" id="PTHR30118">
    <property type="entry name" value="HTH-TYPE TRANSCRIPTIONAL REGULATOR LEUO-RELATED"/>
    <property type="match status" value="1"/>
</dbReference>
<evidence type="ECO:0000256" key="4">
    <source>
        <dbReference type="ARBA" id="ARBA00023163"/>
    </source>
</evidence>
<accession>A0ABS5XD72</accession>
<keyword evidence="3" id="KW-0238">DNA-binding</keyword>
<organism evidence="6 7">
    <name type="scientific">Metapseudomonas boanensis</name>
    <dbReference type="NCBI Taxonomy" id="2822138"/>
    <lineage>
        <taxon>Bacteria</taxon>
        <taxon>Pseudomonadati</taxon>
        <taxon>Pseudomonadota</taxon>
        <taxon>Gammaproteobacteria</taxon>
        <taxon>Pseudomonadales</taxon>
        <taxon>Pseudomonadaceae</taxon>
        <taxon>Metapseudomonas</taxon>
    </lineage>
</organism>
<keyword evidence="2" id="KW-0805">Transcription regulation</keyword>
<dbReference type="PANTHER" id="PTHR30118:SF15">
    <property type="entry name" value="TRANSCRIPTIONAL REGULATORY PROTEIN"/>
    <property type="match status" value="1"/>
</dbReference>
<keyword evidence="4" id="KW-0804">Transcription</keyword>
<feature type="domain" description="HTH lysR-type" evidence="5">
    <location>
        <begin position="18"/>
        <end position="75"/>
    </location>
</feature>
<evidence type="ECO:0000259" key="5">
    <source>
        <dbReference type="PROSITE" id="PS50931"/>
    </source>
</evidence>
<keyword evidence="7" id="KW-1185">Reference proteome</keyword>
<dbReference type="InterPro" id="IPR036388">
    <property type="entry name" value="WH-like_DNA-bd_sf"/>
</dbReference>
<evidence type="ECO:0000313" key="7">
    <source>
        <dbReference type="Proteomes" id="UP001519667"/>
    </source>
</evidence>
<dbReference type="InterPro" id="IPR005119">
    <property type="entry name" value="LysR_subst-bd"/>
</dbReference>
<dbReference type="InterPro" id="IPR036390">
    <property type="entry name" value="WH_DNA-bd_sf"/>
</dbReference>
<dbReference type="InterPro" id="IPR050389">
    <property type="entry name" value="LysR-type_TF"/>
</dbReference>
<dbReference type="SUPFAM" id="SSF46785">
    <property type="entry name" value="Winged helix' DNA-binding domain"/>
    <property type="match status" value="1"/>
</dbReference>
<dbReference type="Proteomes" id="UP001519667">
    <property type="component" value="Unassembled WGS sequence"/>
</dbReference>
<gene>
    <name evidence="6" type="ORF">J7302_05785</name>
</gene>
<dbReference type="InterPro" id="IPR000847">
    <property type="entry name" value="LysR_HTH_N"/>
</dbReference>
<comment type="caution">
    <text evidence="6">The sequence shown here is derived from an EMBL/GenBank/DDBJ whole genome shotgun (WGS) entry which is preliminary data.</text>
</comment>
<evidence type="ECO:0000256" key="1">
    <source>
        <dbReference type="ARBA" id="ARBA00009437"/>
    </source>
</evidence>
<dbReference type="PROSITE" id="PS50931">
    <property type="entry name" value="HTH_LYSR"/>
    <property type="match status" value="1"/>
</dbReference>
<dbReference type="Gene3D" id="1.10.10.10">
    <property type="entry name" value="Winged helix-like DNA-binding domain superfamily/Winged helix DNA-binding domain"/>
    <property type="match status" value="1"/>
</dbReference>
<name>A0ABS5XD72_9GAMM</name>